<dbReference type="RefSeq" id="WP_085256157.1">
    <property type="nucleotide sequence ID" value="NZ_AP022573.1"/>
</dbReference>
<dbReference type="Pfam" id="PF00903">
    <property type="entry name" value="Glyoxalase"/>
    <property type="match status" value="1"/>
</dbReference>
<evidence type="ECO:0000313" key="3">
    <source>
        <dbReference type="EMBL" id="ORW71120.1"/>
    </source>
</evidence>
<evidence type="ECO:0000313" key="4">
    <source>
        <dbReference type="Proteomes" id="UP000193387"/>
    </source>
</evidence>
<comment type="caution">
    <text evidence="3">The sequence shown here is derived from an EMBL/GenBank/DDBJ whole genome shotgun (WGS) entry which is preliminary data.</text>
</comment>
<evidence type="ECO:0000259" key="2">
    <source>
        <dbReference type="Pfam" id="PF00903"/>
    </source>
</evidence>
<dbReference type="EMBL" id="LQPR01000034">
    <property type="protein sequence ID" value="ORW71120.1"/>
    <property type="molecule type" value="Genomic_DNA"/>
</dbReference>
<organism evidence="3 4">
    <name type="scientific">Mycobacterium saskatchewanense</name>
    <dbReference type="NCBI Taxonomy" id="220927"/>
    <lineage>
        <taxon>Bacteria</taxon>
        <taxon>Bacillati</taxon>
        <taxon>Actinomycetota</taxon>
        <taxon>Actinomycetes</taxon>
        <taxon>Mycobacteriales</taxon>
        <taxon>Mycobacteriaceae</taxon>
        <taxon>Mycobacterium</taxon>
        <taxon>Mycobacterium simiae complex</taxon>
    </lineage>
</organism>
<dbReference type="Gene3D" id="3.10.180.10">
    <property type="entry name" value="2,3-Dihydroxybiphenyl 1,2-Dioxygenase, domain 1"/>
    <property type="match status" value="1"/>
</dbReference>
<reference evidence="3 4" key="1">
    <citation type="submission" date="2016-01" db="EMBL/GenBank/DDBJ databases">
        <title>The new phylogeny of the genus Mycobacterium.</title>
        <authorList>
            <person name="Tarcisio F."/>
            <person name="Conor M."/>
            <person name="Antonella G."/>
            <person name="Elisabetta G."/>
            <person name="Giulia F.S."/>
            <person name="Sara T."/>
            <person name="Anna F."/>
            <person name="Clotilde B."/>
            <person name="Roberto B."/>
            <person name="Veronica D.S."/>
            <person name="Fabio R."/>
            <person name="Monica P."/>
            <person name="Olivier J."/>
            <person name="Enrico T."/>
            <person name="Nicola S."/>
        </authorList>
    </citation>
    <scope>NUCLEOTIDE SEQUENCE [LARGE SCALE GENOMIC DNA]</scope>
    <source>
        <strain evidence="3 4">DSM 44616</strain>
    </source>
</reference>
<dbReference type="AlphaFoldDB" id="A0AAJ3TWS8"/>
<feature type="domain" description="Glyoxalase/fosfomycin resistance/dioxygenase" evidence="2">
    <location>
        <begin position="18"/>
        <end position="117"/>
    </location>
</feature>
<dbReference type="Proteomes" id="UP000193387">
    <property type="component" value="Unassembled WGS sequence"/>
</dbReference>
<evidence type="ECO:0000256" key="1">
    <source>
        <dbReference type="SAM" id="MobiDB-lite"/>
    </source>
</evidence>
<feature type="region of interest" description="Disordered" evidence="1">
    <location>
        <begin position="122"/>
        <end position="152"/>
    </location>
</feature>
<gene>
    <name evidence="3" type="ORF">AWC23_00980</name>
</gene>
<protein>
    <recommendedName>
        <fullName evidence="2">Glyoxalase/fosfomycin resistance/dioxygenase domain-containing protein</fullName>
    </recommendedName>
</protein>
<dbReference type="InterPro" id="IPR004360">
    <property type="entry name" value="Glyas_Fos-R_dOase_dom"/>
</dbReference>
<dbReference type="SUPFAM" id="SSF54593">
    <property type="entry name" value="Glyoxalase/Bleomycin resistance protein/Dihydroxybiphenyl dioxygenase"/>
    <property type="match status" value="1"/>
</dbReference>
<sequence length="152" mass="16426">MNSIGAPLVELRLLSYRPAEMAAWWSALLGVQPHPVTAKLTTVTAARLGVVIERSQTAFDYHPEASGVTAINLTFDEPDDIRATVDRLAGHNSHPYRATRQGAVTALWFRDPNGTDVALSLPSGNAGPDVNLAEWPDELDPDTVLADTEPSR</sequence>
<keyword evidence="4" id="KW-1185">Reference proteome</keyword>
<dbReference type="InterPro" id="IPR029068">
    <property type="entry name" value="Glyas_Bleomycin-R_OHBP_Dase"/>
</dbReference>
<proteinExistence type="predicted"/>
<name>A0AAJ3TWS8_9MYCO</name>
<accession>A0AAJ3TWS8</accession>